<feature type="domain" description="SLH" evidence="4">
    <location>
        <begin position="303"/>
        <end position="358"/>
    </location>
</feature>
<dbReference type="Proteomes" id="UP000192478">
    <property type="component" value="Chromosome"/>
</dbReference>
<evidence type="ECO:0000256" key="3">
    <source>
        <dbReference type="SAM" id="SignalP"/>
    </source>
</evidence>
<dbReference type="EC" id="3.2.1.4" evidence="6"/>
<reference evidence="5 7" key="1">
    <citation type="submission" date="2016-10" db="EMBL/GenBank/DDBJ databases">
        <title>Complete Genome Sequence of Acetogen Clostridium formicoaceticum ATCC 27076.</title>
        <authorList>
            <person name="Bao T."/>
            <person name="Cheng C."/>
            <person name="Zhao J."/>
            <person name="Yang S.-T."/>
            <person name="Wang J."/>
            <person name="Wang M."/>
        </authorList>
    </citation>
    <scope>NUCLEOTIDE SEQUENCE [LARGE SCALE GENOMIC DNA]</scope>
    <source>
        <strain evidence="5 7">ATCC 27076</strain>
    </source>
</reference>
<dbReference type="PANTHER" id="PTHR43308:SF5">
    <property type="entry name" value="S-LAYER PROTEIN _ PEPTIDOGLYCAN ENDO-BETA-N-ACETYLGLUCOSAMINIDASE"/>
    <property type="match status" value="1"/>
</dbReference>
<reference evidence="6 8" key="2">
    <citation type="submission" date="2017-03" db="EMBL/GenBank/DDBJ databases">
        <title>Complete sequence of Clostridium formicaceticum DSM 92.</title>
        <authorList>
            <person name="Poehlein A."/>
            <person name="Karl M."/>
            <person name="Bengelsdorf F.R."/>
            <person name="Duerre P."/>
            <person name="Daniel R."/>
        </authorList>
    </citation>
    <scope>NUCLEOTIDE SEQUENCE [LARGE SCALE GENOMIC DNA]</scope>
    <source>
        <strain evidence="6 8">DSM 92</strain>
    </source>
</reference>
<feature type="compositionally biased region" description="Gly residues" evidence="2">
    <location>
        <begin position="140"/>
        <end position="150"/>
    </location>
</feature>
<dbReference type="Proteomes" id="UP000177894">
    <property type="component" value="Chromosome"/>
</dbReference>
<accession>A0AAC9RFT9</accession>
<evidence type="ECO:0000313" key="5">
    <source>
        <dbReference type="EMBL" id="AOY75628.1"/>
    </source>
</evidence>
<sequence>MKLKKLLSLTLAFLLTLGAFQLNSVNAADFVDSYNKLKNDYADFVNAVGVTDNQMIAFLTELEQTVKQGGDLTQSNFNSRMFSALPGVLNNHPAVFEGVINQLTAEEIAALARGQVPSSLAPLSNAVKESLLGTDTQTGGSSGGGGGGGAQTPKAEEKIEEEVEEEVEEVEEVEEQPAPQEEAPQTETFQDVVGHWGEKYITPLVATGAIKGYPDGSFRPNANITRAEFATVLVKAFDLEMKGDKVFDDTQNHWAKDFVAAAQAHGIISGYDDTTFGANDLITREQMAVMIVKTAKLEAVAGNSTFIDSSNISEWAVAAVEAAAANSIISGYQDQTFKPKANATRAEAVTVIVKALEK</sequence>
<keyword evidence="1" id="KW-0677">Repeat</keyword>
<feature type="compositionally biased region" description="Acidic residues" evidence="2">
    <location>
        <begin position="158"/>
        <end position="175"/>
    </location>
</feature>
<keyword evidence="6" id="KW-0326">Glycosidase</keyword>
<evidence type="ECO:0000313" key="6">
    <source>
        <dbReference type="EMBL" id="ARE85939.1"/>
    </source>
</evidence>
<dbReference type="RefSeq" id="WP_070965711.1">
    <property type="nucleotide sequence ID" value="NZ_CP017603.1"/>
</dbReference>
<proteinExistence type="predicted"/>
<keyword evidence="3" id="KW-0732">Signal</keyword>
<dbReference type="GO" id="GO:0008810">
    <property type="term" value="F:cellulase activity"/>
    <property type="evidence" value="ECO:0007669"/>
    <property type="project" value="UniProtKB-EC"/>
</dbReference>
<dbReference type="InterPro" id="IPR051465">
    <property type="entry name" value="Cell_Envelope_Struct_Comp"/>
</dbReference>
<feature type="domain" description="SLH" evidence="4">
    <location>
        <begin position="184"/>
        <end position="247"/>
    </location>
</feature>
<protein>
    <submittedName>
        <fullName evidence="6">Endoglucanase</fullName>
        <ecNumber evidence="6">3.2.1.4</ecNumber>
    </submittedName>
</protein>
<dbReference type="EMBL" id="CP017603">
    <property type="protein sequence ID" value="AOY75628.1"/>
    <property type="molecule type" value="Genomic_DNA"/>
</dbReference>
<feature type="signal peptide" evidence="3">
    <location>
        <begin position="1"/>
        <end position="27"/>
    </location>
</feature>
<name>A0AAC9RFT9_9CLOT</name>
<dbReference type="KEGG" id="cfm:BJL90_06810"/>
<keyword evidence="6" id="KW-0378">Hydrolase</keyword>
<evidence type="ECO:0000256" key="1">
    <source>
        <dbReference type="ARBA" id="ARBA00022737"/>
    </source>
</evidence>
<dbReference type="Pfam" id="PF00395">
    <property type="entry name" value="SLH"/>
    <property type="match status" value="3"/>
</dbReference>
<dbReference type="InterPro" id="IPR001119">
    <property type="entry name" value="SLH_dom"/>
</dbReference>
<organism evidence="6 8">
    <name type="scientific">Clostridium formicaceticum</name>
    <dbReference type="NCBI Taxonomy" id="1497"/>
    <lineage>
        <taxon>Bacteria</taxon>
        <taxon>Bacillati</taxon>
        <taxon>Bacillota</taxon>
        <taxon>Clostridia</taxon>
        <taxon>Eubacteriales</taxon>
        <taxon>Clostridiaceae</taxon>
        <taxon>Clostridium</taxon>
    </lineage>
</organism>
<dbReference type="EMBL" id="CP020559">
    <property type="protein sequence ID" value="ARE85939.1"/>
    <property type="molecule type" value="Genomic_DNA"/>
</dbReference>
<keyword evidence="7" id="KW-1185">Reference proteome</keyword>
<dbReference type="PROSITE" id="PS51272">
    <property type="entry name" value="SLH"/>
    <property type="match status" value="3"/>
</dbReference>
<gene>
    <name evidence="5" type="ORF">BJL90_06810</name>
    <name evidence="6" type="ORF">CLFO_02550</name>
</gene>
<evidence type="ECO:0000256" key="2">
    <source>
        <dbReference type="SAM" id="MobiDB-lite"/>
    </source>
</evidence>
<feature type="region of interest" description="Disordered" evidence="2">
    <location>
        <begin position="133"/>
        <end position="187"/>
    </location>
</feature>
<feature type="chain" id="PRO_5041974023" evidence="3">
    <location>
        <begin position="28"/>
        <end position="358"/>
    </location>
</feature>
<evidence type="ECO:0000259" key="4">
    <source>
        <dbReference type="PROSITE" id="PS51272"/>
    </source>
</evidence>
<feature type="compositionally biased region" description="Low complexity" evidence="2">
    <location>
        <begin position="176"/>
        <end position="187"/>
    </location>
</feature>
<feature type="domain" description="SLH" evidence="4">
    <location>
        <begin position="248"/>
        <end position="302"/>
    </location>
</feature>
<evidence type="ECO:0000313" key="7">
    <source>
        <dbReference type="Proteomes" id="UP000177894"/>
    </source>
</evidence>
<evidence type="ECO:0000313" key="8">
    <source>
        <dbReference type="Proteomes" id="UP000192478"/>
    </source>
</evidence>
<dbReference type="PANTHER" id="PTHR43308">
    <property type="entry name" value="OUTER MEMBRANE PROTEIN ALPHA-RELATED"/>
    <property type="match status" value="1"/>
</dbReference>
<dbReference type="AlphaFoldDB" id="A0AAC9RFT9"/>